<dbReference type="EMBL" id="UINC01000966">
    <property type="protein sequence ID" value="SUZ65710.1"/>
    <property type="molecule type" value="Genomic_DNA"/>
</dbReference>
<dbReference type="PANTHER" id="PTHR37950">
    <property type="entry name" value="4-HYDROXYPHENYLACETATE CATABOLISM PROTEIN"/>
    <property type="match status" value="1"/>
</dbReference>
<dbReference type="InterPro" id="IPR014347">
    <property type="entry name" value="Tautomerase/MIF_sf"/>
</dbReference>
<evidence type="ECO:0000313" key="1">
    <source>
        <dbReference type="EMBL" id="SUZ65710.1"/>
    </source>
</evidence>
<dbReference type="SUPFAM" id="SSF55331">
    <property type="entry name" value="Tautomerase/MIF"/>
    <property type="match status" value="1"/>
</dbReference>
<protein>
    <recommendedName>
        <fullName evidence="2">5-carboxymethyl-2-hydroxymuconate isomerase</fullName>
    </recommendedName>
</protein>
<dbReference type="AlphaFoldDB" id="A0A381PFK8"/>
<dbReference type="Gene3D" id="3.30.429.10">
    <property type="entry name" value="Macrophage Migration Inhibitory Factor"/>
    <property type="match status" value="1"/>
</dbReference>
<organism evidence="1">
    <name type="scientific">marine metagenome</name>
    <dbReference type="NCBI Taxonomy" id="408172"/>
    <lineage>
        <taxon>unclassified sequences</taxon>
        <taxon>metagenomes</taxon>
        <taxon>ecological metagenomes</taxon>
    </lineage>
</organism>
<sequence length="149" mass="17348">MTFAQQLFNMLNYIFRFCEKKMPHQIIEYSSNLETKVDMDGLVAALHNRAAELEPLPLAGLRTRAFASTHFRVADSDPNNAYIAVYLRIAKGREEDTRITIGQTLHECLCDYVKEIYDRDPIALSYEIQEIEPTARWNTNNLREHLARR</sequence>
<dbReference type="CDD" id="cd00580">
    <property type="entry name" value="CHMI"/>
    <property type="match status" value="1"/>
</dbReference>
<proteinExistence type="predicted"/>
<accession>A0A381PFK8</accession>
<dbReference type="InterPro" id="IPR004220">
    <property type="entry name" value="5-COMe_2-OHmuconate_Isoase"/>
</dbReference>
<dbReference type="Pfam" id="PF02962">
    <property type="entry name" value="CHMI"/>
    <property type="match status" value="1"/>
</dbReference>
<evidence type="ECO:0008006" key="2">
    <source>
        <dbReference type="Google" id="ProtNLM"/>
    </source>
</evidence>
<reference evidence="1" key="1">
    <citation type="submission" date="2018-05" db="EMBL/GenBank/DDBJ databases">
        <authorList>
            <person name="Lanie J.A."/>
            <person name="Ng W.-L."/>
            <person name="Kazmierczak K.M."/>
            <person name="Andrzejewski T.M."/>
            <person name="Davidsen T.M."/>
            <person name="Wayne K.J."/>
            <person name="Tettelin H."/>
            <person name="Glass J.I."/>
            <person name="Rusch D."/>
            <person name="Podicherti R."/>
            <person name="Tsui H.-C.T."/>
            <person name="Winkler M.E."/>
        </authorList>
    </citation>
    <scope>NUCLEOTIDE SEQUENCE</scope>
</reference>
<dbReference type="GO" id="GO:0008704">
    <property type="term" value="F:5-carboxymethyl-2-hydroxymuconate delta-isomerase activity"/>
    <property type="evidence" value="ECO:0007669"/>
    <property type="project" value="InterPro"/>
</dbReference>
<name>A0A381PFK8_9ZZZZ</name>
<gene>
    <name evidence="1" type="ORF">METZ01_LOCUS18564</name>
</gene>
<dbReference type="PANTHER" id="PTHR37950:SF1">
    <property type="entry name" value="4-HYDROXYPHENYLACETATE CATABOLISM PROTEIN"/>
    <property type="match status" value="1"/>
</dbReference>